<protein>
    <submittedName>
        <fullName evidence="2">Uncharacterized protein</fullName>
    </submittedName>
</protein>
<evidence type="ECO:0000313" key="2">
    <source>
        <dbReference type="EMBL" id="CEK81094.1"/>
    </source>
</evidence>
<organism evidence="2">
    <name type="scientific">Arion vulgaris</name>
    <dbReference type="NCBI Taxonomy" id="1028688"/>
    <lineage>
        <taxon>Eukaryota</taxon>
        <taxon>Metazoa</taxon>
        <taxon>Spiralia</taxon>
        <taxon>Lophotrochozoa</taxon>
        <taxon>Mollusca</taxon>
        <taxon>Gastropoda</taxon>
        <taxon>Heterobranchia</taxon>
        <taxon>Euthyneura</taxon>
        <taxon>Panpulmonata</taxon>
        <taxon>Eupulmonata</taxon>
        <taxon>Stylommatophora</taxon>
        <taxon>Helicina</taxon>
        <taxon>Arionoidea</taxon>
        <taxon>Arionidae</taxon>
        <taxon>Arion</taxon>
    </lineage>
</organism>
<proteinExistence type="predicted"/>
<reference evidence="2" key="1">
    <citation type="submission" date="2014-12" db="EMBL/GenBank/DDBJ databases">
        <title>Insight into the proteome of Arion vulgaris.</title>
        <authorList>
            <person name="Aradska J."/>
            <person name="Bulat T."/>
            <person name="Smidak R."/>
            <person name="Sarate P."/>
            <person name="Gangsoo J."/>
            <person name="Sialana F."/>
            <person name="Bilban M."/>
            <person name="Lubec G."/>
        </authorList>
    </citation>
    <scope>NUCLEOTIDE SEQUENCE</scope>
    <source>
        <tissue evidence="2">Skin</tissue>
    </source>
</reference>
<feature type="compositionally biased region" description="Polar residues" evidence="1">
    <location>
        <begin position="34"/>
        <end position="46"/>
    </location>
</feature>
<evidence type="ECO:0000256" key="1">
    <source>
        <dbReference type="SAM" id="MobiDB-lite"/>
    </source>
</evidence>
<sequence>MMTLVELMLMKYTVSNGRDASVGSSSLWRHLRSRTSSENPKNTIQHIDSRAAR</sequence>
<dbReference type="EMBL" id="HACG01034229">
    <property type="protein sequence ID" value="CEK81094.1"/>
    <property type="molecule type" value="Transcribed_RNA"/>
</dbReference>
<dbReference type="AlphaFoldDB" id="A0A0B7AJB4"/>
<accession>A0A0B7AJB4</accession>
<gene>
    <name evidence="2" type="primary">ORF124276</name>
</gene>
<name>A0A0B7AJB4_9EUPU</name>
<feature type="region of interest" description="Disordered" evidence="1">
    <location>
        <begin position="31"/>
        <end position="53"/>
    </location>
</feature>